<dbReference type="RefSeq" id="WP_252442689.1">
    <property type="nucleotide sequence ID" value="NZ_JAGSOV010000056.1"/>
</dbReference>
<accession>A0ABT1A6N7</accession>
<dbReference type="Gene3D" id="3.40.50.300">
    <property type="entry name" value="P-loop containing nucleotide triphosphate hydrolases"/>
    <property type="match status" value="1"/>
</dbReference>
<evidence type="ECO:0000313" key="3">
    <source>
        <dbReference type="Proteomes" id="UP001165283"/>
    </source>
</evidence>
<organism evidence="2 3">
    <name type="scientific">Pseudonocardia humida</name>
    <dbReference type="NCBI Taxonomy" id="2800819"/>
    <lineage>
        <taxon>Bacteria</taxon>
        <taxon>Bacillati</taxon>
        <taxon>Actinomycetota</taxon>
        <taxon>Actinomycetes</taxon>
        <taxon>Pseudonocardiales</taxon>
        <taxon>Pseudonocardiaceae</taxon>
        <taxon>Pseudonocardia</taxon>
    </lineage>
</organism>
<dbReference type="InterPro" id="IPR045063">
    <property type="entry name" value="Dynamin_N"/>
</dbReference>
<feature type="domain" description="Dynamin N-terminal" evidence="1">
    <location>
        <begin position="62"/>
        <end position="179"/>
    </location>
</feature>
<gene>
    <name evidence="2" type="ORF">KDL28_26285</name>
</gene>
<name>A0ABT1A6N7_9PSEU</name>
<comment type="caution">
    <text evidence="2">The sequence shown here is derived from an EMBL/GenBank/DDBJ whole genome shotgun (WGS) entry which is preliminary data.</text>
</comment>
<dbReference type="SUPFAM" id="SSF52540">
    <property type="entry name" value="P-loop containing nucleoside triphosphate hydrolases"/>
    <property type="match status" value="1"/>
</dbReference>
<proteinExistence type="predicted"/>
<sequence>MQSDVPLAQALIALREAASAAPFALEVPGAAQARDARAELVHQLDDYVLPRLGRLDAPLLTVVGGSTGAGKSTVVNSLVRAAVTPSGVLRPTTRSPVLVCHPDDLAWFADTRVLPDLTRTTGAGTDHETLQLVPSSALEPGLAFLDAPDIDSVVAANRRLAGQLLAAADLWLFVTTAARYADAVPWDVLETAASRGTALAVLLDRVPPGAEHDIAAHLREMLAQHGLGDAPLFVVPETVLEEGLLPDAVIGPIRGWFDDLAKDAAQRDAVVRRTLDGALDSLRPRTTALAAQARAQVDAATRLRTDVRAAYESALAEVDTGMRDGVLLRGEVLARWQEFVGTGELLRTLQDRVGRWRDRFTAALMGRPRPGSDLTVALESGVALLVDSAAEQAAERAATTWRSSAAGAALLRSAEERLDRVSPGFRADAERTVRDWQAAVLDLVRREGGERRTTARVAAYSVNATGLLVMILVFATTSVMAPPIEVAVAGGTTVLSQKVLEAMFGDQAVRALADQARADLLDRAAALLGREEARFVGLLERYATRPDDATALDRAAAAVERAR</sequence>
<dbReference type="Pfam" id="PF00350">
    <property type="entry name" value="Dynamin_N"/>
    <property type="match status" value="1"/>
</dbReference>
<protein>
    <submittedName>
        <fullName evidence="2">ABC transporter</fullName>
    </submittedName>
</protein>
<evidence type="ECO:0000259" key="1">
    <source>
        <dbReference type="Pfam" id="PF00350"/>
    </source>
</evidence>
<dbReference type="Proteomes" id="UP001165283">
    <property type="component" value="Unassembled WGS sequence"/>
</dbReference>
<reference evidence="2" key="1">
    <citation type="submission" date="2021-04" db="EMBL/GenBank/DDBJ databases">
        <title>Pseudonocardia sp. nov., isolated from sandy soil of mangrove forest.</title>
        <authorList>
            <person name="Zan Z."/>
            <person name="Huang R."/>
            <person name="Liu W."/>
        </authorList>
    </citation>
    <scope>NUCLEOTIDE SEQUENCE</scope>
    <source>
        <strain evidence="2">S2-4</strain>
    </source>
</reference>
<dbReference type="EMBL" id="JAGSOV010000056">
    <property type="protein sequence ID" value="MCO1658578.1"/>
    <property type="molecule type" value="Genomic_DNA"/>
</dbReference>
<dbReference type="InterPro" id="IPR027417">
    <property type="entry name" value="P-loop_NTPase"/>
</dbReference>
<keyword evidence="3" id="KW-1185">Reference proteome</keyword>
<evidence type="ECO:0000313" key="2">
    <source>
        <dbReference type="EMBL" id="MCO1658578.1"/>
    </source>
</evidence>